<dbReference type="PROSITE" id="PS00786">
    <property type="entry name" value="5_NUCLEOTIDASE_2"/>
    <property type="match status" value="1"/>
</dbReference>
<dbReference type="PANTHER" id="PTHR11575">
    <property type="entry name" value="5'-NUCLEOTIDASE-RELATED"/>
    <property type="match status" value="1"/>
</dbReference>
<dbReference type="Pfam" id="PF00746">
    <property type="entry name" value="Gram_pos_anchor"/>
    <property type="match status" value="1"/>
</dbReference>
<feature type="domain" description="Calcineurin-like phosphoesterase" evidence="6">
    <location>
        <begin position="54"/>
        <end position="262"/>
    </location>
</feature>
<dbReference type="AlphaFoldDB" id="A0A2N6SKV0"/>
<dbReference type="SUPFAM" id="SSF55816">
    <property type="entry name" value="5'-nucleotidase (syn. UDP-sugar hydrolase), C-terminal domain"/>
    <property type="match status" value="1"/>
</dbReference>
<comment type="similarity">
    <text evidence="5">Belongs to the 5'-nucleotidase family.</text>
</comment>
<dbReference type="GO" id="GO:0008253">
    <property type="term" value="F:5'-nucleotidase activity"/>
    <property type="evidence" value="ECO:0007669"/>
    <property type="project" value="TreeGrafter"/>
</dbReference>
<sequence>MKQRKFNQWLWLTIISLITMVGAPGQLFAQEEVVEIPEITAQEVTDEIDGPDVTIVHTNDMHGRIESTDRELGMSKVKAFVEQENPDLVLDAGDAFQGLPISNSDQGETMAELMNQVGYDAMAVGNHEFDFGYDQALAYQELLDFPLLSANVYKDGERVFQPFTTVEKNGRNFGIVGLSTPETLTKTHPKNVEGLTFRNPIAEGLDQFEALQSLNVDTYIYLVHLGIDSETNPQWRGDSLAKVLADRHPLAQILVIDGHSHTKESMRFNNVTYSQTGAHLANVGKLTLKGQGKDYQADAKYFSVEDLNELNTHAVTDQMIGSAKERYEKANAEVIIKNNPIHFAGERDDVRRRETNLGNLLADIVYEYGQTGFSNPTDLAVMNGGGIRVSITNEVVTKGDIIAVSPFGNTIAQIEVTGHQLYDMFEHALRTDVEFDEKGKVVLDSNGLPTLGANGGFLQVSKSVLLHFDALKEPGRRVWDLKILNPATGQFNTVRLNDKYYLATNDFLAAGGDGYTMLGGLREEGPSMDDVVLTYLKQMSLEDLKAYSKPYPNQRLMYKVQTATEQTPDVELQEQETQTEEILWQKPAYQLLAEERDAAATLPETGENPTIWLGVLSLLAGLGLMVHRRRIFS</sequence>
<accession>A0A2N6SKV0</accession>
<dbReference type="SUPFAM" id="SSF56300">
    <property type="entry name" value="Metallo-dependent phosphatases"/>
    <property type="match status" value="1"/>
</dbReference>
<dbReference type="GO" id="GO:0008768">
    <property type="term" value="F:UDP-sugar diphosphatase activity"/>
    <property type="evidence" value="ECO:0007669"/>
    <property type="project" value="TreeGrafter"/>
</dbReference>
<evidence type="ECO:0000313" key="10">
    <source>
        <dbReference type="Proteomes" id="UP000235682"/>
    </source>
</evidence>
<dbReference type="GO" id="GO:0000166">
    <property type="term" value="F:nucleotide binding"/>
    <property type="evidence" value="ECO:0007669"/>
    <property type="project" value="UniProtKB-KW"/>
</dbReference>
<dbReference type="Gene3D" id="3.60.21.10">
    <property type="match status" value="1"/>
</dbReference>
<dbReference type="GO" id="GO:0046872">
    <property type="term" value="F:metal ion binding"/>
    <property type="evidence" value="ECO:0007669"/>
    <property type="project" value="InterPro"/>
</dbReference>
<dbReference type="InterPro" id="IPR004843">
    <property type="entry name" value="Calcineurin-like_PHP"/>
</dbReference>
<evidence type="ECO:0000256" key="5">
    <source>
        <dbReference type="RuleBase" id="RU362119"/>
    </source>
</evidence>
<dbReference type="InterPro" id="IPR006146">
    <property type="entry name" value="5'-Nucleotdase_CS"/>
</dbReference>
<evidence type="ECO:0000256" key="2">
    <source>
        <dbReference type="ARBA" id="ARBA00022525"/>
    </source>
</evidence>
<evidence type="ECO:0000259" key="7">
    <source>
        <dbReference type="Pfam" id="PF00746"/>
    </source>
</evidence>
<protein>
    <submittedName>
        <fullName evidence="9">Bifunctional metallophosphatase/5'-nucleotidase</fullName>
    </submittedName>
</protein>
<dbReference type="InterPro" id="IPR006179">
    <property type="entry name" value="5_nucleotidase/apyrase"/>
</dbReference>
<organism evidence="9 10">
    <name type="scientific">Dolosicoccus paucivorans</name>
    <dbReference type="NCBI Taxonomy" id="84521"/>
    <lineage>
        <taxon>Bacteria</taxon>
        <taxon>Bacillati</taxon>
        <taxon>Bacillota</taxon>
        <taxon>Bacilli</taxon>
        <taxon>Lactobacillales</taxon>
        <taxon>Aerococcaceae</taxon>
        <taxon>Dolosicoccus</taxon>
    </lineage>
</organism>
<name>A0A2N6SKV0_9LACT</name>
<dbReference type="PRINTS" id="PR01607">
    <property type="entry name" value="APYRASEFAMLY"/>
</dbReference>
<dbReference type="EMBL" id="PNHE01000059">
    <property type="protein sequence ID" value="PMC57163.1"/>
    <property type="molecule type" value="Genomic_DNA"/>
</dbReference>
<dbReference type="STRING" id="84521.SAMN04487994_103012"/>
<feature type="domain" description="5'-Nucleotidase C-terminal" evidence="8">
    <location>
        <begin position="345"/>
        <end position="518"/>
    </location>
</feature>
<dbReference type="InterPro" id="IPR019931">
    <property type="entry name" value="LPXTG_anchor"/>
</dbReference>
<keyword evidence="3" id="KW-0732">Signal</keyword>
<keyword evidence="5" id="KW-0378">Hydrolase</keyword>
<evidence type="ECO:0000256" key="4">
    <source>
        <dbReference type="ARBA" id="ARBA00023088"/>
    </source>
</evidence>
<evidence type="ECO:0000256" key="3">
    <source>
        <dbReference type="ARBA" id="ARBA00022729"/>
    </source>
</evidence>
<feature type="domain" description="Gram-positive cocci surface proteins LPxTG" evidence="7">
    <location>
        <begin position="597"/>
        <end position="625"/>
    </location>
</feature>
<dbReference type="Gene3D" id="3.90.780.10">
    <property type="entry name" value="5'-Nucleotidase, C-terminal domain"/>
    <property type="match status" value="1"/>
</dbReference>
<keyword evidence="10" id="KW-1185">Reference proteome</keyword>
<proteinExistence type="inferred from homology"/>
<dbReference type="OrthoDB" id="9801679at2"/>
<dbReference type="GO" id="GO:0009166">
    <property type="term" value="P:nucleotide catabolic process"/>
    <property type="evidence" value="ECO:0007669"/>
    <property type="project" value="InterPro"/>
</dbReference>
<comment type="caution">
    <text evidence="9">The sequence shown here is derived from an EMBL/GenBank/DDBJ whole genome shotgun (WGS) entry which is preliminary data.</text>
</comment>
<dbReference type="PANTHER" id="PTHR11575:SF24">
    <property type="entry name" value="5'-NUCLEOTIDASE"/>
    <property type="match status" value="1"/>
</dbReference>
<evidence type="ECO:0000259" key="6">
    <source>
        <dbReference type="Pfam" id="PF00149"/>
    </source>
</evidence>
<keyword evidence="1" id="KW-0134">Cell wall</keyword>
<keyword evidence="5" id="KW-0547">Nucleotide-binding</keyword>
<dbReference type="Pfam" id="PF02872">
    <property type="entry name" value="5_nucleotid_C"/>
    <property type="match status" value="1"/>
</dbReference>
<dbReference type="RefSeq" id="WP_102228035.1">
    <property type="nucleotide sequence ID" value="NZ_PNFY01000035.1"/>
</dbReference>
<gene>
    <name evidence="9" type="ORF">CJ205_08280</name>
</gene>
<evidence type="ECO:0000256" key="1">
    <source>
        <dbReference type="ARBA" id="ARBA00022512"/>
    </source>
</evidence>
<dbReference type="NCBIfam" id="TIGR01167">
    <property type="entry name" value="LPXTG_anchor"/>
    <property type="match status" value="1"/>
</dbReference>
<dbReference type="Pfam" id="PF00149">
    <property type="entry name" value="Metallophos"/>
    <property type="match status" value="1"/>
</dbReference>
<evidence type="ECO:0000313" key="9">
    <source>
        <dbReference type="EMBL" id="PMC57163.1"/>
    </source>
</evidence>
<dbReference type="GO" id="GO:0030288">
    <property type="term" value="C:outer membrane-bounded periplasmic space"/>
    <property type="evidence" value="ECO:0007669"/>
    <property type="project" value="TreeGrafter"/>
</dbReference>
<reference evidence="9 10" key="1">
    <citation type="submission" date="2017-09" db="EMBL/GenBank/DDBJ databases">
        <title>Bacterial strain isolated from the female urinary microbiota.</title>
        <authorList>
            <person name="Thomas-White K."/>
            <person name="Kumar N."/>
            <person name="Forster S."/>
            <person name="Putonti C."/>
            <person name="Lawley T."/>
            <person name="Wolfe A.J."/>
        </authorList>
    </citation>
    <scope>NUCLEOTIDE SEQUENCE [LARGE SCALE GENOMIC DNA]</scope>
    <source>
        <strain evidence="9 10">UMB0852</strain>
    </source>
</reference>
<dbReference type="InterPro" id="IPR036907">
    <property type="entry name" value="5'-Nucleotdase_C_sf"/>
</dbReference>
<keyword evidence="2" id="KW-0964">Secreted</keyword>
<evidence type="ECO:0000259" key="8">
    <source>
        <dbReference type="Pfam" id="PF02872"/>
    </source>
</evidence>
<dbReference type="Proteomes" id="UP000235682">
    <property type="component" value="Unassembled WGS sequence"/>
</dbReference>
<dbReference type="InterPro" id="IPR008334">
    <property type="entry name" value="5'-Nucleotdase_C"/>
</dbReference>
<keyword evidence="4" id="KW-0572">Peptidoglycan-anchor</keyword>
<dbReference type="InterPro" id="IPR029052">
    <property type="entry name" value="Metallo-depent_PP-like"/>
</dbReference>
<dbReference type="PROSITE" id="PS00785">
    <property type="entry name" value="5_NUCLEOTIDASE_1"/>
    <property type="match status" value="1"/>
</dbReference>